<gene>
    <name evidence="1" type="ORF">FXF03_00520</name>
</gene>
<dbReference type="InterPro" id="IPR021944">
    <property type="entry name" value="DUF3560"/>
</dbReference>
<evidence type="ECO:0000313" key="2">
    <source>
        <dbReference type="Proteomes" id="UP000323819"/>
    </source>
</evidence>
<name>A0ABD7SRQ1_VIBCL</name>
<comment type="caution">
    <text evidence="1">The sequence shown here is derived from an EMBL/GenBank/DDBJ whole genome shotgun (WGS) entry which is preliminary data.</text>
</comment>
<evidence type="ECO:0000313" key="1">
    <source>
        <dbReference type="EMBL" id="TXX67487.1"/>
    </source>
</evidence>
<sequence>MSNTNISSNKSEKQTFLSSFTGGKLRKNAKKTIQKLLDCADTVFLRTQTMGLDDCFNVNDPVAMNKDDFWAWYDNEYSSMVIYLTVRDGILVKAEFSDCPYHFSDDVIMKFSLDHEEETEEKASKPVFTYEQVEQALVDGFISPLNHAMKHPEPTEPEPSNCRKVVSLGDYQARIEAKKERLEIRSAKAAHLSHHYYTASKERASMIPFGQPILVGHHSERRARRDADRIFTDMGKSVEAQKKADALASRAQSVGRAGIASDDPEAVEKLKAKLDNLVRSQDLMKSVNKVVRSHHLSDDDKVEYLIKSHGLSDTTAREILKPDHLGRIGYADYALTNNNANIRNVRKRLEQLEKIHNQEPLDAKGSVNGNDWAMYEEEGRIKVVFDDKPNEDVRSLLKSNGFNWSRYSNAWVRKLTPNAIATAKYLIDRLI</sequence>
<dbReference type="Pfam" id="PF12083">
    <property type="entry name" value="DUF3560"/>
    <property type="match status" value="1"/>
</dbReference>
<organism evidence="1 2">
    <name type="scientific">Vibrio cholerae</name>
    <dbReference type="NCBI Taxonomy" id="666"/>
    <lineage>
        <taxon>Bacteria</taxon>
        <taxon>Pseudomonadati</taxon>
        <taxon>Pseudomonadota</taxon>
        <taxon>Gammaproteobacteria</taxon>
        <taxon>Vibrionales</taxon>
        <taxon>Vibrionaceae</taxon>
        <taxon>Vibrio</taxon>
    </lineage>
</organism>
<dbReference type="AlphaFoldDB" id="A0ABD7SRQ1"/>
<reference evidence="1 2" key="1">
    <citation type="submission" date="2019-06" db="EMBL/GenBank/DDBJ databases">
        <title>Vibrio cholerae phylogeny based on whole-genome sequencing reveals genetic diversity and population strucutre.</title>
        <authorList>
            <person name="Zhiqiu Y."/>
            <person name="Bin L."/>
            <person name="Lingyan J."/>
        </authorList>
    </citation>
    <scope>NUCLEOTIDE SEQUENCE [LARGE SCALE GENOMIC DNA]</scope>
    <source>
        <strain evidence="1 2">N2814</strain>
    </source>
</reference>
<dbReference type="RefSeq" id="WP_148521224.1">
    <property type="nucleotide sequence ID" value="NZ_VSIJ01000002.1"/>
</dbReference>
<dbReference type="Proteomes" id="UP000323819">
    <property type="component" value="Unassembled WGS sequence"/>
</dbReference>
<accession>A0ABD7SRQ1</accession>
<dbReference type="EMBL" id="VSIJ01000002">
    <property type="protein sequence ID" value="TXX67487.1"/>
    <property type="molecule type" value="Genomic_DNA"/>
</dbReference>
<proteinExistence type="predicted"/>
<protein>
    <submittedName>
        <fullName evidence="1">DUF3560 domain-containing protein</fullName>
    </submittedName>
</protein>